<gene>
    <name evidence="1" type="ORF">SKTS_09150</name>
</gene>
<sequence length="59" mass="6356">MTTAKKTRPISPDLLGAELAIKRAAQRAREIAIQTNTPCIVRQDGKLVDITKRSAPGAN</sequence>
<dbReference type="AlphaFoldDB" id="A0A6F8VBA1"/>
<dbReference type="EMBL" id="AP022853">
    <property type="protein sequence ID" value="BCB26029.1"/>
    <property type="molecule type" value="Genomic_DNA"/>
</dbReference>
<evidence type="ECO:0000313" key="1">
    <source>
        <dbReference type="EMBL" id="BCB26029.1"/>
    </source>
</evidence>
<evidence type="ECO:0000313" key="2">
    <source>
        <dbReference type="Proteomes" id="UP000502260"/>
    </source>
</evidence>
<dbReference type="KEGG" id="slac:SKTS_09150"/>
<accession>A0A6F8VBA1</accession>
<organism evidence="1 2">
    <name type="scientific">Sulfurimicrobium lacus</name>
    <dbReference type="NCBI Taxonomy" id="2715678"/>
    <lineage>
        <taxon>Bacteria</taxon>
        <taxon>Pseudomonadati</taxon>
        <taxon>Pseudomonadota</taxon>
        <taxon>Betaproteobacteria</taxon>
        <taxon>Nitrosomonadales</taxon>
        <taxon>Sulfuricellaceae</taxon>
        <taxon>Sulfurimicrobium</taxon>
    </lineage>
</organism>
<dbReference type="RefSeq" id="WP_173061049.1">
    <property type="nucleotide sequence ID" value="NZ_AP022853.1"/>
</dbReference>
<proteinExistence type="predicted"/>
<keyword evidence="2" id="KW-1185">Reference proteome</keyword>
<name>A0A6F8VBA1_9PROT</name>
<dbReference type="Proteomes" id="UP000502260">
    <property type="component" value="Chromosome"/>
</dbReference>
<protein>
    <submittedName>
        <fullName evidence="1">Uncharacterized protein</fullName>
    </submittedName>
</protein>
<reference evidence="2" key="1">
    <citation type="submission" date="2020-03" db="EMBL/GenBank/DDBJ databases">
        <title>Complete genome sequence of sulfur-oxidizing bacterium skT11.</title>
        <authorList>
            <person name="Kanda M."/>
            <person name="Kojima H."/>
            <person name="Fukui M."/>
        </authorList>
    </citation>
    <scope>NUCLEOTIDE SEQUENCE [LARGE SCALE GENOMIC DNA]</scope>
    <source>
        <strain evidence="2">skT11</strain>
    </source>
</reference>